<dbReference type="SMART" id="SM00387">
    <property type="entry name" value="HATPase_c"/>
    <property type="match status" value="1"/>
</dbReference>
<dbReference type="AlphaFoldDB" id="A0A254MYC7"/>
<keyword evidence="8 14" id="KW-0547">Nucleotide-binding</keyword>
<evidence type="ECO:0000256" key="14">
    <source>
        <dbReference type="RuleBase" id="RU364088"/>
    </source>
</evidence>
<dbReference type="PANTHER" id="PTHR45436:SF9">
    <property type="entry name" value="SENSOR PROTEIN"/>
    <property type="match status" value="1"/>
</dbReference>
<evidence type="ECO:0000256" key="3">
    <source>
        <dbReference type="ARBA" id="ARBA00022475"/>
    </source>
</evidence>
<feature type="transmembrane region" description="Helical" evidence="14">
    <location>
        <begin position="20"/>
        <end position="43"/>
    </location>
</feature>
<dbReference type="PROSITE" id="PS50109">
    <property type="entry name" value="HIS_KIN"/>
    <property type="match status" value="1"/>
</dbReference>
<keyword evidence="3 14" id="KW-1003">Cell membrane</keyword>
<dbReference type="GO" id="GO:0005886">
    <property type="term" value="C:plasma membrane"/>
    <property type="evidence" value="ECO:0007669"/>
    <property type="project" value="UniProtKB-SubCell"/>
</dbReference>
<sequence length="452" mass="49307">MTTVPPSRRIPSALGQRLSLWLAAQTFVGLGLVSLAVYLLMVVDLEQRQTESLQHKRELIEHVLDEARGDRDLQSLKHKLDDFFLGHRDLALTLRHPDRTTLYDNAGSAHSFKANKRSIFDLPHWEPGGGTLVAEMVLDISADQQFLKRLGLTLMTASLIGSMIVSVGSFLLVRRGLAPVRHLVTQTRGLAAEKLHERLDGSQQPRELQPLVEQFNALLSRLSRAYAQLEGFNADVAHELRTPLATLITSTEVALRDPALPHATADLLGSNLEELRRMTGIVNDMLFLSHANSGTVARRQPVQSLAALAADVVEYHEAALAEAGLAVDIQGDGSGNLDASLLKRALSNLLGNATRYATPQSIVKVRIQAATPGMLELSVANKGPSIPPEHLPRLFDRFYRADPSRTQASVNHGLGLSIVAAIARMHGGEPFVQSNDDETRVGLTMHSTPDPT</sequence>
<evidence type="ECO:0000256" key="7">
    <source>
        <dbReference type="ARBA" id="ARBA00022692"/>
    </source>
</evidence>
<dbReference type="InterPro" id="IPR003660">
    <property type="entry name" value="HAMP_dom"/>
</dbReference>
<evidence type="ECO:0000256" key="6">
    <source>
        <dbReference type="ARBA" id="ARBA00022679"/>
    </source>
</evidence>
<keyword evidence="9 14" id="KW-0418">Kinase</keyword>
<feature type="domain" description="Histidine kinase" evidence="16">
    <location>
        <begin position="235"/>
        <end position="449"/>
    </location>
</feature>
<name>A0A254MYC7_9BURK</name>
<dbReference type="InterPro" id="IPR036097">
    <property type="entry name" value="HisK_dim/P_sf"/>
</dbReference>
<evidence type="ECO:0000313" key="18">
    <source>
        <dbReference type="EMBL" id="OWQ99942.1"/>
    </source>
</evidence>
<dbReference type="PANTHER" id="PTHR45436">
    <property type="entry name" value="SENSOR HISTIDINE KINASE YKOH"/>
    <property type="match status" value="1"/>
</dbReference>
<keyword evidence="5" id="KW-0597">Phosphoprotein</keyword>
<keyword evidence="4 14" id="KW-0997">Cell inner membrane</keyword>
<evidence type="ECO:0000256" key="1">
    <source>
        <dbReference type="ARBA" id="ARBA00000085"/>
    </source>
</evidence>
<keyword evidence="12 14" id="KW-0902">Two-component regulatory system</keyword>
<comment type="function">
    <text evidence="14">Member of a two-component regulatory system.</text>
</comment>
<reference evidence="18 19" key="1">
    <citation type="journal article" date="2007" name="Int. J. Syst. Evol. Microbiol.">
        <title>Description of Pelomonas aquatica sp. nov. and Pelomonas puraquae sp. nov., isolated from industrial and haemodialysis water.</title>
        <authorList>
            <person name="Gomila M."/>
            <person name="Bowien B."/>
            <person name="Falsen E."/>
            <person name="Moore E.R."/>
            <person name="Lalucat J."/>
        </authorList>
    </citation>
    <scope>NUCLEOTIDE SEQUENCE [LARGE SCALE GENOMIC DNA]</scope>
    <source>
        <strain evidence="18 19">CCUG 52769</strain>
    </source>
</reference>
<dbReference type="SMART" id="SM00388">
    <property type="entry name" value="HisKA"/>
    <property type="match status" value="1"/>
</dbReference>
<dbReference type="Gene3D" id="3.30.565.10">
    <property type="entry name" value="Histidine kinase-like ATPase, C-terminal domain"/>
    <property type="match status" value="1"/>
</dbReference>
<gene>
    <name evidence="18" type="ORF">CDO81_25995</name>
</gene>
<dbReference type="InterPro" id="IPR036890">
    <property type="entry name" value="HATPase_C_sf"/>
</dbReference>
<dbReference type="RefSeq" id="WP_088486170.1">
    <property type="nucleotide sequence ID" value="NZ_NISI01000019.1"/>
</dbReference>
<dbReference type="InterPro" id="IPR006290">
    <property type="entry name" value="CztS_silS_copS"/>
</dbReference>
<dbReference type="InterPro" id="IPR004358">
    <property type="entry name" value="Sig_transdc_His_kin-like_C"/>
</dbReference>
<evidence type="ECO:0000256" key="5">
    <source>
        <dbReference type="ARBA" id="ARBA00022553"/>
    </source>
</evidence>
<accession>A0A254MYC7</accession>
<dbReference type="SMART" id="SM00304">
    <property type="entry name" value="HAMP"/>
    <property type="match status" value="1"/>
</dbReference>
<dbReference type="PROSITE" id="PS50885">
    <property type="entry name" value="HAMP"/>
    <property type="match status" value="1"/>
</dbReference>
<dbReference type="EC" id="2.7.13.3" evidence="14"/>
<proteinExistence type="predicted"/>
<evidence type="ECO:0000256" key="2">
    <source>
        <dbReference type="ARBA" id="ARBA00004533"/>
    </source>
</evidence>
<dbReference type="InterPro" id="IPR003661">
    <property type="entry name" value="HisK_dim/P_dom"/>
</dbReference>
<dbReference type="SUPFAM" id="SSF47384">
    <property type="entry name" value="Homodimeric domain of signal transducing histidine kinase"/>
    <property type="match status" value="1"/>
</dbReference>
<dbReference type="CDD" id="cd00082">
    <property type="entry name" value="HisKA"/>
    <property type="match status" value="1"/>
</dbReference>
<dbReference type="OrthoDB" id="9786919at2"/>
<organism evidence="18 19">
    <name type="scientific">Roseateles puraquae</name>
    <dbReference type="NCBI Taxonomy" id="431059"/>
    <lineage>
        <taxon>Bacteria</taxon>
        <taxon>Pseudomonadati</taxon>
        <taxon>Pseudomonadota</taxon>
        <taxon>Betaproteobacteria</taxon>
        <taxon>Burkholderiales</taxon>
        <taxon>Sphaerotilaceae</taxon>
        <taxon>Roseateles</taxon>
    </lineage>
</organism>
<keyword evidence="11 14" id="KW-1133">Transmembrane helix</keyword>
<keyword evidence="7 14" id="KW-0812">Transmembrane</keyword>
<evidence type="ECO:0000259" key="16">
    <source>
        <dbReference type="PROSITE" id="PS50109"/>
    </source>
</evidence>
<dbReference type="Pfam" id="PF02518">
    <property type="entry name" value="HATPase_c"/>
    <property type="match status" value="1"/>
</dbReference>
<keyword evidence="19" id="KW-1185">Reference proteome</keyword>
<dbReference type="NCBIfam" id="TIGR01386">
    <property type="entry name" value="cztS_silS_copS"/>
    <property type="match status" value="1"/>
</dbReference>
<feature type="transmembrane region" description="Helical" evidence="14">
    <location>
        <begin position="150"/>
        <end position="173"/>
    </location>
</feature>
<dbReference type="EMBL" id="NISI01000019">
    <property type="protein sequence ID" value="OWQ99942.1"/>
    <property type="molecule type" value="Genomic_DNA"/>
</dbReference>
<evidence type="ECO:0000256" key="9">
    <source>
        <dbReference type="ARBA" id="ARBA00022777"/>
    </source>
</evidence>
<dbReference type="Gene3D" id="1.10.287.130">
    <property type="match status" value="1"/>
</dbReference>
<evidence type="ECO:0000256" key="8">
    <source>
        <dbReference type="ARBA" id="ARBA00022741"/>
    </source>
</evidence>
<keyword evidence="10 14" id="KW-0067">ATP-binding</keyword>
<keyword evidence="13 14" id="KW-0472">Membrane</keyword>
<dbReference type="GO" id="GO:0000155">
    <property type="term" value="F:phosphorelay sensor kinase activity"/>
    <property type="evidence" value="ECO:0007669"/>
    <property type="project" value="InterPro"/>
</dbReference>
<evidence type="ECO:0000313" key="19">
    <source>
        <dbReference type="Proteomes" id="UP000197446"/>
    </source>
</evidence>
<evidence type="ECO:0000256" key="4">
    <source>
        <dbReference type="ARBA" id="ARBA00022519"/>
    </source>
</evidence>
<dbReference type="GO" id="GO:0005524">
    <property type="term" value="F:ATP binding"/>
    <property type="evidence" value="ECO:0007669"/>
    <property type="project" value="UniProtKB-KW"/>
</dbReference>
<dbReference type="InterPro" id="IPR050428">
    <property type="entry name" value="TCS_sensor_his_kinase"/>
</dbReference>
<dbReference type="InterPro" id="IPR003594">
    <property type="entry name" value="HATPase_dom"/>
</dbReference>
<feature type="region of interest" description="Disordered" evidence="15">
    <location>
        <begin position="430"/>
        <end position="452"/>
    </location>
</feature>
<keyword evidence="6 14" id="KW-0808">Transferase</keyword>
<dbReference type="Pfam" id="PF00512">
    <property type="entry name" value="HisKA"/>
    <property type="match status" value="1"/>
</dbReference>
<comment type="subcellular location">
    <subcellularLocation>
        <location evidence="2 14">Cell inner membrane</location>
    </subcellularLocation>
</comment>
<evidence type="ECO:0000259" key="17">
    <source>
        <dbReference type="PROSITE" id="PS50885"/>
    </source>
</evidence>
<evidence type="ECO:0000256" key="12">
    <source>
        <dbReference type="ARBA" id="ARBA00023012"/>
    </source>
</evidence>
<dbReference type="Gene3D" id="6.10.340.10">
    <property type="match status" value="1"/>
</dbReference>
<dbReference type="PRINTS" id="PR00344">
    <property type="entry name" value="BCTRLSENSOR"/>
</dbReference>
<feature type="domain" description="HAMP" evidence="17">
    <location>
        <begin position="174"/>
        <end position="227"/>
    </location>
</feature>
<comment type="caution">
    <text evidence="18">The sequence shown here is derived from an EMBL/GenBank/DDBJ whole genome shotgun (WGS) entry which is preliminary data.</text>
</comment>
<evidence type="ECO:0000256" key="13">
    <source>
        <dbReference type="ARBA" id="ARBA00023136"/>
    </source>
</evidence>
<evidence type="ECO:0000256" key="10">
    <source>
        <dbReference type="ARBA" id="ARBA00022840"/>
    </source>
</evidence>
<dbReference type="CDD" id="cd00075">
    <property type="entry name" value="HATPase"/>
    <property type="match status" value="1"/>
</dbReference>
<dbReference type="SUPFAM" id="SSF55874">
    <property type="entry name" value="ATPase domain of HSP90 chaperone/DNA topoisomerase II/histidine kinase"/>
    <property type="match status" value="1"/>
</dbReference>
<dbReference type="Proteomes" id="UP000197446">
    <property type="component" value="Unassembled WGS sequence"/>
</dbReference>
<dbReference type="InterPro" id="IPR005467">
    <property type="entry name" value="His_kinase_dom"/>
</dbReference>
<evidence type="ECO:0000256" key="15">
    <source>
        <dbReference type="SAM" id="MobiDB-lite"/>
    </source>
</evidence>
<comment type="catalytic activity">
    <reaction evidence="1 14">
        <text>ATP + protein L-histidine = ADP + protein N-phospho-L-histidine.</text>
        <dbReference type="EC" id="2.7.13.3"/>
    </reaction>
</comment>
<protein>
    <recommendedName>
        <fullName evidence="14">Sensor protein</fullName>
        <ecNumber evidence="14">2.7.13.3</ecNumber>
    </recommendedName>
</protein>
<evidence type="ECO:0000256" key="11">
    <source>
        <dbReference type="ARBA" id="ARBA00022989"/>
    </source>
</evidence>